<dbReference type="Proteomes" id="UP001597549">
    <property type="component" value="Unassembled WGS sequence"/>
</dbReference>
<dbReference type="EMBL" id="JBHUOL010000001">
    <property type="protein sequence ID" value="MFD2907177.1"/>
    <property type="molecule type" value="Genomic_DNA"/>
</dbReference>
<sequence length="55" mass="6345">MVNIAKAYNIKNFSQADNEESDSDVGASQLFYQWVMGTGEGKRNFDKIQQWEDHC</sequence>
<evidence type="ECO:0000313" key="1">
    <source>
        <dbReference type="EMBL" id="MFD2907177.1"/>
    </source>
</evidence>
<reference evidence="2" key="1">
    <citation type="journal article" date="2019" name="Int. J. Syst. Evol. Microbiol.">
        <title>The Global Catalogue of Microorganisms (GCM) 10K type strain sequencing project: providing services to taxonomists for standard genome sequencing and annotation.</title>
        <authorList>
            <consortium name="The Broad Institute Genomics Platform"/>
            <consortium name="The Broad Institute Genome Sequencing Center for Infectious Disease"/>
            <person name="Wu L."/>
            <person name="Ma J."/>
        </authorList>
    </citation>
    <scope>NUCLEOTIDE SEQUENCE [LARGE SCALE GENOMIC DNA]</scope>
    <source>
        <strain evidence="2">KCTC 52644</strain>
    </source>
</reference>
<dbReference type="RefSeq" id="WP_379802977.1">
    <property type="nucleotide sequence ID" value="NZ_JBHUOL010000001.1"/>
</dbReference>
<keyword evidence="2" id="KW-1185">Reference proteome</keyword>
<proteinExistence type="predicted"/>
<accession>A0ABW5Z339</accession>
<gene>
    <name evidence="1" type="ORF">ACFSX9_00370</name>
</gene>
<organism evidence="1 2">
    <name type="scientific">Flavobacterium ardleyense</name>
    <dbReference type="NCBI Taxonomy" id="2038737"/>
    <lineage>
        <taxon>Bacteria</taxon>
        <taxon>Pseudomonadati</taxon>
        <taxon>Bacteroidota</taxon>
        <taxon>Flavobacteriia</taxon>
        <taxon>Flavobacteriales</taxon>
        <taxon>Flavobacteriaceae</taxon>
        <taxon>Flavobacterium</taxon>
    </lineage>
</organism>
<comment type="caution">
    <text evidence="1">The sequence shown here is derived from an EMBL/GenBank/DDBJ whole genome shotgun (WGS) entry which is preliminary data.</text>
</comment>
<name>A0ABW5Z339_9FLAO</name>
<evidence type="ECO:0000313" key="2">
    <source>
        <dbReference type="Proteomes" id="UP001597549"/>
    </source>
</evidence>
<protein>
    <submittedName>
        <fullName evidence="1">Uncharacterized protein</fullName>
    </submittedName>
</protein>